<protein>
    <recommendedName>
        <fullName evidence="3">C2H2-type domain-containing protein</fullName>
    </recommendedName>
</protein>
<proteinExistence type="predicted"/>
<dbReference type="PANTHER" id="PTHR46541:SF1">
    <property type="entry name" value="ZINC FINGER PROTEIN AEBP2"/>
    <property type="match status" value="1"/>
</dbReference>
<evidence type="ECO:0000313" key="5">
    <source>
        <dbReference type="Proteomes" id="UP000230233"/>
    </source>
</evidence>
<dbReference type="PROSITE" id="PS50157">
    <property type="entry name" value="ZINC_FINGER_C2H2_2"/>
    <property type="match status" value="1"/>
</dbReference>
<dbReference type="InterPro" id="IPR013087">
    <property type="entry name" value="Znf_C2H2_type"/>
</dbReference>
<dbReference type="OrthoDB" id="9984614at2759"/>
<feature type="compositionally biased region" description="Basic residues" evidence="2">
    <location>
        <begin position="468"/>
        <end position="481"/>
    </location>
</feature>
<keyword evidence="1" id="KW-0479">Metal-binding</keyword>
<dbReference type="InterPro" id="IPR052130">
    <property type="entry name" value="AEBP2/jing_C2H2-ZnF"/>
</dbReference>
<accession>A0A2G5VDA3</accession>
<keyword evidence="1" id="KW-0863">Zinc-finger</keyword>
<evidence type="ECO:0000313" key="4">
    <source>
        <dbReference type="EMBL" id="PIC49749.1"/>
    </source>
</evidence>
<gene>
    <name evidence="4" type="primary">Cnig_chr_II.g8255</name>
    <name evidence="4" type="ORF">B9Z55_008255</name>
</gene>
<dbReference type="GO" id="GO:0035098">
    <property type="term" value="C:ESC/E(Z) complex"/>
    <property type="evidence" value="ECO:0007669"/>
    <property type="project" value="TreeGrafter"/>
</dbReference>
<dbReference type="EMBL" id="PDUG01000002">
    <property type="protein sequence ID" value="PIC49749.1"/>
    <property type="molecule type" value="Genomic_DNA"/>
</dbReference>
<dbReference type="Proteomes" id="UP000230233">
    <property type="component" value="Chromosome II"/>
</dbReference>
<feature type="compositionally biased region" description="Basic and acidic residues" evidence="2">
    <location>
        <begin position="285"/>
        <end position="309"/>
    </location>
</feature>
<dbReference type="STRING" id="1611254.A0A2G5VDA3"/>
<name>A0A2G5VDA3_9PELO</name>
<dbReference type="AlphaFoldDB" id="A0A2G5VDA3"/>
<reference evidence="5" key="1">
    <citation type="submission" date="2017-10" db="EMBL/GenBank/DDBJ databases">
        <title>Rapid genome shrinkage in a self-fertile nematode reveals novel sperm competition proteins.</title>
        <authorList>
            <person name="Yin D."/>
            <person name="Schwarz E.M."/>
            <person name="Thomas C.G."/>
            <person name="Felde R.L."/>
            <person name="Korf I.F."/>
            <person name="Cutter A.D."/>
            <person name="Schartner C.M."/>
            <person name="Ralston E.J."/>
            <person name="Meyer B.J."/>
            <person name="Haag E.S."/>
        </authorList>
    </citation>
    <scope>NUCLEOTIDE SEQUENCE [LARGE SCALE GENOMIC DNA]</scope>
    <source>
        <strain evidence="5">JU1422</strain>
    </source>
</reference>
<feature type="compositionally biased region" description="Pro residues" evidence="2">
    <location>
        <begin position="449"/>
        <end position="460"/>
    </location>
</feature>
<comment type="caution">
    <text evidence="4">The sequence shown here is derived from an EMBL/GenBank/DDBJ whole genome shotgun (WGS) entry which is preliminary data.</text>
</comment>
<sequence length="512" mass="59885">MVIIFPVAQKRYQLFDECLMSTYTKIIEAIFTPFPSNRPFFLASKKKEKFGKIVFSMGFENNHCLWERCPKSSDPFDTVEDLLEHVLEAHIPTVVKNEDGEEEVVCEWDQCETSTNRGDITKKTEWMTTHFKTRHITNARPYKCLIEGCSVSKATSKDLDTHVRNHHLNKPKKEVTPVVAEPPKVRNTIWKIVNGRCVWDKPPMVTKKTIVYYDDGPRYVFPRGYTSDQDELESDEYWSEVEYSDDECQRCRPSYSQANIPRPGVKCASFHRYRKRIKKKRAPKIQKEEKEKDEKKEDINNNVREKSEEIQFEKPELVPTLSETTEDFDEYDGMPVLTAYFENSEEEDAPILEMEIPKVEVFVKEEKVEDEKKPEEWIKIIEIVDDMPIKKEILPIFKIDEKRDTVVQRRGRPRRLPVSKQLENPEKAVKLAATMKVEKISSPSKPQKSIPPAPQTPKPQPIKVSPTKNKKPVKMRKRPSRACRVLGSMEEVPFELEIEVEFEKPRKMLKAF</sequence>
<feature type="region of interest" description="Disordered" evidence="2">
    <location>
        <begin position="279"/>
        <end position="309"/>
    </location>
</feature>
<keyword evidence="5" id="KW-1185">Reference proteome</keyword>
<keyword evidence="1" id="KW-0862">Zinc</keyword>
<evidence type="ECO:0000256" key="1">
    <source>
        <dbReference type="PROSITE-ProRule" id="PRU00042"/>
    </source>
</evidence>
<evidence type="ECO:0000256" key="2">
    <source>
        <dbReference type="SAM" id="MobiDB-lite"/>
    </source>
</evidence>
<dbReference type="GO" id="GO:0006357">
    <property type="term" value="P:regulation of transcription by RNA polymerase II"/>
    <property type="evidence" value="ECO:0007669"/>
    <property type="project" value="TreeGrafter"/>
</dbReference>
<dbReference type="PANTHER" id="PTHR46541">
    <property type="entry name" value="ZINC FINGER PROTEIN AEBP2"/>
    <property type="match status" value="1"/>
</dbReference>
<dbReference type="GO" id="GO:0008270">
    <property type="term" value="F:zinc ion binding"/>
    <property type="evidence" value="ECO:0007669"/>
    <property type="project" value="UniProtKB-KW"/>
</dbReference>
<feature type="domain" description="C2H2-type" evidence="3">
    <location>
        <begin position="142"/>
        <end position="171"/>
    </location>
</feature>
<evidence type="ECO:0000259" key="3">
    <source>
        <dbReference type="PROSITE" id="PS50157"/>
    </source>
</evidence>
<feature type="region of interest" description="Disordered" evidence="2">
    <location>
        <begin position="436"/>
        <end position="482"/>
    </location>
</feature>
<organism evidence="4 5">
    <name type="scientific">Caenorhabditis nigoni</name>
    <dbReference type="NCBI Taxonomy" id="1611254"/>
    <lineage>
        <taxon>Eukaryota</taxon>
        <taxon>Metazoa</taxon>
        <taxon>Ecdysozoa</taxon>
        <taxon>Nematoda</taxon>
        <taxon>Chromadorea</taxon>
        <taxon>Rhabditida</taxon>
        <taxon>Rhabditina</taxon>
        <taxon>Rhabditomorpha</taxon>
        <taxon>Rhabditoidea</taxon>
        <taxon>Rhabditidae</taxon>
        <taxon>Peloderinae</taxon>
        <taxon>Caenorhabditis</taxon>
    </lineage>
</organism>